<name>A0A375Z019_MYCSH</name>
<evidence type="ECO:0000313" key="2">
    <source>
        <dbReference type="Proteomes" id="UP000252015"/>
    </source>
</evidence>
<organism evidence="1 2">
    <name type="scientific">Mycobacterium shimoidei</name>
    <dbReference type="NCBI Taxonomy" id="29313"/>
    <lineage>
        <taxon>Bacteria</taxon>
        <taxon>Bacillati</taxon>
        <taxon>Actinomycetota</taxon>
        <taxon>Actinomycetes</taxon>
        <taxon>Mycobacteriales</taxon>
        <taxon>Mycobacteriaceae</taxon>
        <taxon>Mycobacterium</taxon>
    </lineage>
</organism>
<gene>
    <name evidence="1" type="ORF">MSP7336_02758</name>
</gene>
<reference evidence="1 2" key="1">
    <citation type="submission" date="2018-05" db="EMBL/GenBank/DDBJ databases">
        <authorList>
            <consortium name="IHU Genomes"/>
        </authorList>
    </citation>
    <scope>NUCLEOTIDE SEQUENCE [LARGE SCALE GENOMIC DNA]</scope>
    <source>
        <strain evidence="1 2">P7336</strain>
    </source>
</reference>
<dbReference type="Proteomes" id="UP000252015">
    <property type="component" value="Unassembled WGS sequence"/>
</dbReference>
<proteinExistence type="predicted"/>
<dbReference type="RefSeq" id="WP_113963924.1">
    <property type="nucleotide sequence ID" value="NZ_UEGW01000001.1"/>
</dbReference>
<sequence length="59" mass="6350">MTVFATKVDGGVLVYGIRGYLGYTDRNFLTDDDALTLVAWLRRDGDEAGAAAVERALGL</sequence>
<dbReference type="AlphaFoldDB" id="A0A375Z019"/>
<evidence type="ECO:0000313" key="1">
    <source>
        <dbReference type="EMBL" id="SRX94504.1"/>
    </source>
</evidence>
<accession>A0A375Z019</accession>
<keyword evidence="2" id="KW-1185">Reference proteome</keyword>
<dbReference type="EMBL" id="UEGW01000001">
    <property type="protein sequence ID" value="SRX94504.1"/>
    <property type="molecule type" value="Genomic_DNA"/>
</dbReference>
<protein>
    <submittedName>
        <fullName evidence="1">Uncharacterized protein</fullName>
    </submittedName>
</protein>